<dbReference type="EMBL" id="CP114014">
    <property type="protein sequence ID" value="XAY08261.1"/>
    <property type="molecule type" value="Genomic_DNA"/>
</dbReference>
<name>A0AAU7B2L1_9ACTN</name>
<feature type="chain" id="PRO_5043358073" description="BON domain-containing protein" evidence="1">
    <location>
        <begin position="29"/>
        <end position="150"/>
    </location>
</feature>
<protein>
    <recommendedName>
        <fullName evidence="3">BON domain-containing protein</fullName>
    </recommendedName>
</protein>
<dbReference type="RefSeq" id="WP_354699442.1">
    <property type="nucleotide sequence ID" value="NZ_CP114014.1"/>
</dbReference>
<evidence type="ECO:0008006" key="3">
    <source>
        <dbReference type="Google" id="ProtNLM"/>
    </source>
</evidence>
<accession>A0AAU7B2L1</accession>
<organism evidence="2">
    <name type="scientific">Paraconexibacter sp. AEG42_29</name>
    <dbReference type="NCBI Taxonomy" id="2997339"/>
    <lineage>
        <taxon>Bacteria</taxon>
        <taxon>Bacillati</taxon>
        <taxon>Actinomycetota</taxon>
        <taxon>Thermoleophilia</taxon>
        <taxon>Solirubrobacterales</taxon>
        <taxon>Paraconexibacteraceae</taxon>
        <taxon>Paraconexibacter</taxon>
    </lineage>
</organism>
<keyword evidence="1" id="KW-0732">Signal</keyword>
<dbReference type="AlphaFoldDB" id="A0AAU7B2L1"/>
<gene>
    <name evidence="2" type="ORF">DSM112329_05159</name>
</gene>
<feature type="signal peptide" evidence="1">
    <location>
        <begin position="1"/>
        <end position="28"/>
    </location>
</feature>
<evidence type="ECO:0000256" key="1">
    <source>
        <dbReference type="SAM" id="SignalP"/>
    </source>
</evidence>
<evidence type="ECO:0000313" key="2">
    <source>
        <dbReference type="EMBL" id="XAY08261.1"/>
    </source>
</evidence>
<proteinExistence type="predicted"/>
<sequence length="150" mass="15817">MEFRRPSAVAASLLAVLAVGCGSSTSESADSFKGEPKAVATAIDDLQDASSRRDADEICSELLSAALVEKIRASSKQSCDDAVKDSLRDVDAFKLEVVDNGIVVSGTTATAKVRSEAGKDEQVDTLQLVKEAQRRGGKTEQRWKVSALAG</sequence>
<reference evidence="2" key="1">
    <citation type="submission" date="2022-12" db="EMBL/GenBank/DDBJ databases">
        <title>Paraconexibacter alkalitolerans sp. nov. and Baekduia alba sp. nov., isolated from soil and emended description of the genera Paraconexibacter (Chun et al., 2020) and Baekduia (An et al., 2020).</title>
        <authorList>
            <person name="Vieira S."/>
            <person name="Huber K.J."/>
            <person name="Geppert A."/>
            <person name="Wolf J."/>
            <person name="Neumann-Schaal M."/>
            <person name="Muesken M."/>
            <person name="Overmann J."/>
        </authorList>
    </citation>
    <scope>NUCLEOTIDE SEQUENCE</scope>
    <source>
        <strain evidence="2">AEG42_29</strain>
    </source>
</reference>
<dbReference type="KEGG" id="parq:DSM112329_05159"/>
<dbReference type="PROSITE" id="PS51257">
    <property type="entry name" value="PROKAR_LIPOPROTEIN"/>
    <property type="match status" value="1"/>
</dbReference>